<dbReference type="InterPro" id="IPR015943">
    <property type="entry name" value="WD40/YVTN_repeat-like_dom_sf"/>
</dbReference>
<gene>
    <name evidence="10" type="ORF">Q4490_05215</name>
</gene>
<comment type="subcellular location">
    <subcellularLocation>
        <location evidence="1">Fimbrium</location>
    </subcellularLocation>
</comment>
<evidence type="ECO:0000313" key="10">
    <source>
        <dbReference type="EMBL" id="MDO6452959.1"/>
    </source>
</evidence>
<dbReference type="Gene3D" id="2.130.10.10">
    <property type="entry name" value="YVTN repeat-like/Quinoprotein amine dehydrogenase"/>
    <property type="match status" value="1"/>
</dbReference>
<dbReference type="InterPro" id="IPR008707">
    <property type="entry name" value="B-propeller_PilY1"/>
</dbReference>
<dbReference type="InterPro" id="IPR036465">
    <property type="entry name" value="vWFA_dom_sf"/>
</dbReference>
<evidence type="ECO:0000256" key="3">
    <source>
        <dbReference type="ARBA" id="ARBA00022558"/>
    </source>
</evidence>
<dbReference type="SUPFAM" id="SSF50998">
    <property type="entry name" value="Quinoprotein alcohol dehydrogenase-like"/>
    <property type="match status" value="1"/>
</dbReference>
<keyword evidence="5" id="KW-0106">Calcium</keyword>
<evidence type="ECO:0000256" key="1">
    <source>
        <dbReference type="ARBA" id="ARBA00004561"/>
    </source>
</evidence>
<dbReference type="SMART" id="SM00564">
    <property type="entry name" value="PQQ"/>
    <property type="match status" value="2"/>
</dbReference>
<organism evidence="10 11">
    <name type="scientific">Neptunomonas phycophila</name>
    <dbReference type="NCBI Taxonomy" id="1572645"/>
    <lineage>
        <taxon>Bacteria</taxon>
        <taxon>Pseudomonadati</taxon>
        <taxon>Pseudomonadota</taxon>
        <taxon>Gammaproteobacteria</taxon>
        <taxon>Oceanospirillales</taxon>
        <taxon>Oceanospirillaceae</taxon>
        <taxon>Neptunomonas</taxon>
    </lineage>
</organism>
<dbReference type="GO" id="GO:0046872">
    <property type="term" value="F:metal ion binding"/>
    <property type="evidence" value="ECO:0007669"/>
    <property type="project" value="UniProtKB-KW"/>
</dbReference>
<sequence>MRFFDVKLLVASLLCFMSLHSAAGQLGLATSPLTVSTNALPNIMLLMDTSGSMNAIIEDDGYTGPSTAVDQWDYRDTNSGSLSDWWVWTEIDLIAGYVSRGALRQGGCSSGYFQFRKQSTNETKCLAIPAALDSDNNSLGNSTLYSAGYLTYLLNTYSNNTNLSGVIPTEYRMDVAKEVAKELIEQTSPAGSPKARFGLSRFNGSTNDGALMVAACNQDTSNITGNNIISSIDSLFASGGTPLAEALYDVTRYFRGLSSTYGNFSNLLFPSPIQYRCQQNFAIVLTDGFPTLDNNFPNNDSYGVSSENSGKNLPDWDGLSPTTLEGQYPNFPQYSDGYNVNSTSGSAEGTTLYLDDIALFAQELDLKPNGSELDNDGKSYNDPNFLQQNLNTYTVGFSIDNQMLNDAAEYGTGEAFTANNREQLLAALTAAVDSIIARSGSAASAAASSGSVQEGTKVYQARFNSSDWSGQLLAFEFDEDGNLDTSNTAVSEGALWDAGSNIPAWGQRNIFTNNASGGIRFRWGQFSALEKLDYFNNNQSVLQYIRGRQDFDEFRARTSLLGDIVNSTPKFQGPPDSDYSESLESESYASFKTTYANRDPLVYVGANDGMLHAFDAETGTERMAFIPSAVLPNLESLSDTGYSHQYFVDGTPTIRDAFVGGEWRTILVGGLNLGGKSIYALDVTDPSQFNESNGNAQQLFKWEFTNEGLGFTYSQPLIVKLQDGKWYAVFGSGYNPAIADGDGRIFIVDLDTGTLTKTLTTNVGIIEDLTGLARPNGIGKIAPVDLNNDNVVDYIYAGDLFGNLWKFDLTGSSPSDWVLDYKLFEACSGVCTNSVTSLLSDNHQAITTQPVVGSHSSGKGVMVYFGTGKYLETTDNNGASGGVQSIYGIWDTGDPNGVSGRSQLQEQSILTEGTYTFTDDNDTEITSDDTSVTNEYRITSSNPLEINDKGWYLDLVSPANGEEGERQVTDIVLRRGVLYFNTSIPEADTCSPTGTSWLMAVNAENGNATHSSTFDYNQDGVYDDEDKVSDVIASGIKSDSNAAPVILAGDNQDVVIGNDSCDGTDSCIEGVNQGTGLGRQYWRQIFQ</sequence>
<evidence type="ECO:0000259" key="9">
    <source>
        <dbReference type="Pfam" id="PF05567"/>
    </source>
</evidence>
<accession>A0AAW7XI46</accession>
<dbReference type="EMBL" id="JAUOPG010000003">
    <property type="protein sequence ID" value="MDO6452959.1"/>
    <property type="molecule type" value="Genomic_DNA"/>
</dbReference>
<reference evidence="10" key="1">
    <citation type="submission" date="2023-07" db="EMBL/GenBank/DDBJ databases">
        <title>Genome content predicts the carbon catabolic preferences of heterotrophic bacteria.</title>
        <authorList>
            <person name="Gralka M."/>
        </authorList>
    </citation>
    <scope>NUCLEOTIDE SEQUENCE</scope>
    <source>
        <strain evidence="10">I2M16</strain>
    </source>
</reference>
<feature type="chain" id="PRO_5043925225" evidence="8">
    <location>
        <begin position="24"/>
        <end position="1087"/>
    </location>
</feature>
<feature type="domain" description="PilY1 beta-propeller" evidence="9">
    <location>
        <begin position="561"/>
        <end position="907"/>
    </location>
</feature>
<evidence type="ECO:0000256" key="2">
    <source>
        <dbReference type="ARBA" id="ARBA00008387"/>
    </source>
</evidence>
<dbReference type="SUPFAM" id="SSF53300">
    <property type="entry name" value="vWA-like"/>
    <property type="match status" value="1"/>
</dbReference>
<protein>
    <submittedName>
        <fullName evidence="10">PilC/PilY family type IV pilus protein</fullName>
    </submittedName>
</protein>
<dbReference type="RefSeq" id="WP_303549088.1">
    <property type="nucleotide sequence ID" value="NZ_JAUOPG010000003.1"/>
</dbReference>
<dbReference type="InterPro" id="IPR018391">
    <property type="entry name" value="PQQ_b-propeller_rpt"/>
</dbReference>
<dbReference type="AlphaFoldDB" id="A0AAW7XI46"/>
<evidence type="ECO:0000256" key="7">
    <source>
        <dbReference type="SAM" id="MobiDB-lite"/>
    </source>
</evidence>
<dbReference type="GO" id="GO:0009289">
    <property type="term" value="C:pilus"/>
    <property type="evidence" value="ECO:0007669"/>
    <property type="project" value="UniProtKB-SubCell"/>
</dbReference>
<evidence type="ECO:0000256" key="8">
    <source>
        <dbReference type="SAM" id="SignalP"/>
    </source>
</evidence>
<evidence type="ECO:0000256" key="4">
    <source>
        <dbReference type="ARBA" id="ARBA00022723"/>
    </source>
</evidence>
<comment type="caution">
    <text evidence="10">The sequence shown here is derived from an EMBL/GenBank/DDBJ whole genome shotgun (WGS) entry which is preliminary data.</text>
</comment>
<feature type="region of interest" description="Disordered" evidence="7">
    <location>
        <begin position="303"/>
        <end position="324"/>
    </location>
</feature>
<dbReference type="Pfam" id="PF05567">
    <property type="entry name" value="T4P_PilY1"/>
    <property type="match status" value="1"/>
</dbReference>
<keyword evidence="3" id="KW-1029">Fimbrium biogenesis</keyword>
<evidence type="ECO:0000313" key="11">
    <source>
        <dbReference type="Proteomes" id="UP001169862"/>
    </source>
</evidence>
<dbReference type="Proteomes" id="UP001169862">
    <property type="component" value="Unassembled WGS sequence"/>
</dbReference>
<evidence type="ECO:0000256" key="6">
    <source>
        <dbReference type="ARBA" id="ARBA00023263"/>
    </source>
</evidence>
<dbReference type="InterPro" id="IPR011047">
    <property type="entry name" value="Quinoprotein_ADH-like_sf"/>
</dbReference>
<name>A0AAW7XI46_9GAMM</name>
<keyword evidence="4" id="KW-0479">Metal-binding</keyword>
<evidence type="ECO:0000256" key="5">
    <source>
        <dbReference type="ARBA" id="ARBA00022837"/>
    </source>
</evidence>
<comment type="similarity">
    <text evidence="2">Belongs to the PilY1 family.</text>
</comment>
<dbReference type="Gene3D" id="3.40.50.410">
    <property type="entry name" value="von Willebrand factor, type A domain"/>
    <property type="match status" value="1"/>
</dbReference>
<feature type="signal peptide" evidence="8">
    <location>
        <begin position="1"/>
        <end position="23"/>
    </location>
</feature>
<keyword evidence="8" id="KW-0732">Signal</keyword>
<keyword evidence="6" id="KW-0281">Fimbrium</keyword>
<proteinExistence type="inferred from homology"/>